<dbReference type="Proteomes" id="UP000053989">
    <property type="component" value="Unassembled WGS sequence"/>
</dbReference>
<organism evidence="1 2">
    <name type="scientific">Scleroderma citrinum Foug A</name>
    <dbReference type="NCBI Taxonomy" id="1036808"/>
    <lineage>
        <taxon>Eukaryota</taxon>
        <taxon>Fungi</taxon>
        <taxon>Dikarya</taxon>
        <taxon>Basidiomycota</taxon>
        <taxon>Agaricomycotina</taxon>
        <taxon>Agaricomycetes</taxon>
        <taxon>Agaricomycetidae</taxon>
        <taxon>Boletales</taxon>
        <taxon>Sclerodermatineae</taxon>
        <taxon>Sclerodermataceae</taxon>
        <taxon>Scleroderma</taxon>
    </lineage>
</organism>
<dbReference type="InParanoid" id="A0A0C3E9W9"/>
<protein>
    <submittedName>
        <fullName evidence="1">Uncharacterized protein</fullName>
    </submittedName>
</protein>
<reference evidence="1 2" key="1">
    <citation type="submission" date="2014-04" db="EMBL/GenBank/DDBJ databases">
        <authorList>
            <consortium name="DOE Joint Genome Institute"/>
            <person name="Kuo A."/>
            <person name="Kohler A."/>
            <person name="Nagy L.G."/>
            <person name="Floudas D."/>
            <person name="Copeland A."/>
            <person name="Barry K.W."/>
            <person name="Cichocki N."/>
            <person name="Veneault-Fourrey C."/>
            <person name="LaButti K."/>
            <person name="Lindquist E.A."/>
            <person name="Lipzen A."/>
            <person name="Lundell T."/>
            <person name="Morin E."/>
            <person name="Murat C."/>
            <person name="Sun H."/>
            <person name="Tunlid A."/>
            <person name="Henrissat B."/>
            <person name="Grigoriev I.V."/>
            <person name="Hibbett D.S."/>
            <person name="Martin F."/>
            <person name="Nordberg H.P."/>
            <person name="Cantor M.N."/>
            <person name="Hua S.X."/>
        </authorList>
    </citation>
    <scope>NUCLEOTIDE SEQUENCE [LARGE SCALE GENOMIC DNA]</scope>
    <source>
        <strain evidence="1 2">Foug A</strain>
    </source>
</reference>
<name>A0A0C3E9W9_9AGAM</name>
<proteinExistence type="predicted"/>
<sequence length="106" mass="12270">MLMSDTLLVRARPDSGILLHRVPKQGIQADEVPEMIREGEVVPYQYFACILCMKLLLVSQRRTHGYATSPTRHRRLLTMFNSLMRVRARRAPMCHEVVPELKLDPI</sequence>
<gene>
    <name evidence="1" type="ORF">SCLCIDRAFT_1212854</name>
</gene>
<dbReference type="HOGENOM" id="CLU_2229656_0_0_1"/>
<accession>A0A0C3E9W9</accession>
<dbReference type="EMBL" id="KN822026">
    <property type="protein sequence ID" value="KIM64781.1"/>
    <property type="molecule type" value="Genomic_DNA"/>
</dbReference>
<evidence type="ECO:0000313" key="1">
    <source>
        <dbReference type="EMBL" id="KIM64781.1"/>
    </source>
</evidence>
<dbReference type="AlphaFoldDB" id="A0A0C3E9W9"/>
<evidence type="ECO:0000313" key="2">
    <source>
        <dbReference type="Proteomes" id="UP000053989"/>
    </source>
</evidence>
<reference evidence="2" key="2">
    <citation type="submission" date="2015-01" db="EMBL/GenBank/DDBJ databases">
        <title>Evolutionary Origins and Diversification of the Mycorrhizal Mutualists.</title>
        <authorList>
            <consortium name="DOE Joint Genome Institute"/>
            <consortium name="Mycorrhizal Genomics Consortium"/>
            <person name="Kohler A."/>
            <person name="Kuo A."/>
            <person name="Nagy L.G."/>
            <person name="Floudas D."/>
            <person name="Copeland A."/>
            <person name="Barry K.W."/>
            <person name="Cichocki N."/>
            <person name="Veneault-Fourrey C."/>
            <person name="LaButti K."/>
            <person name="Lindquist E.A."/>
            <person name="Lipzen A."/>
            <person name="Lundell T."/>
            <person name="Morin E."/>
            <person name="Murat C."/>
            <person name="Riley R."/>
            <person name="Ohm R."/>
            <person name="Sun H."/>
            <person name="Tunlid A."/>
            <person name="Henrissat B."/>
            <person name="Grigoriev I.V."/>
            <person name="Hibbett D.S."/>
            <person name="Martin F."/>
        </authorList>
    </citation>
    <scope>NUCLEOTIDE SEQUENCE [LARGE SCALE GENOMIC DNA]</scope>
    <source>
        <strain evidence="2">Foug A</strain>
    </source>
</reference>
<keyword evidence="2" id="KW-1185">Reference proteome</keyword>
<feature type="non-terminal residue" evidence="1">
    <location>
        <position position="106"/>
    </location>
</feature>